<name>A0ABQ2VG37_9PSEU</name>
<keyword evidence="2" id="KW-1185">Reference proteome</keyword>
<accession>A0ABQ2VG37</accession>
<dbReference type="Pfam" id="PF14025">
    <property type="entry name" value="DUF4241"/>
    <property type="match status" value="1"/>
</dbReference>
<sequence>MVNALAVRFRVQVCSADATGPVSTGAGARVFSEPGKQHAQERGAAARLVIRDEPAVSWELAMCVGKVVAELGDDDYFGYPVDGGVGSFVDAANLTTLCENETYSDQLLSNLDIYLRETGHTAVADDKDRPLVVAFPVGNGDGHYPTWVGLTAGGEVACFLTDFFVLTDDCGSESEEP</sequence>
<dbReference type="RefSeq" id="WP_229813497.1">
    <property type="nucleotide sequence ID" value="NZ_BMRE01000094.1"/>
</dbReference>
<protein>
    <recommendedName>
        <fullName evidence="3">DUF4241 domain-containing protein</fullName>
    </recommendedName>
</protein>
<reference evidence="2" key="1">
    <citation type="journal article" date="2019" name="Int. J. Syst. Evol. Microbiol.">
        <title>The Global Catalogue of Microorganisms (GCM) 10K type strain sequencing project: providing services to taxonomists for standard genome sequencing and annotation.</title>
        <authorList>
            <consortium name="The Broad Institute Genomics Platform"/>
            <consortium name="The Broad Institute Genome Sequencing Center for Infectious Disease"/>
            <person name="Wu L."/>
            <person name="Ma J."/>
        </authorList>
    </citation>
    <scope>NUCLEOTIDE SEQUENCE [LARGE SCALE GENOMIC DNA]</scope>
    <source>
        <strain evidence="2">JCM 3296</strain>
    </source>
</reference>
<gene>
    <name evidence="1" type="ORF">GCM10010178_89340</name>
</gene>
<dbReference type="Proteomes" id="UP000649573">
    <property type="component" value="Unassembled WGS sequence"/>
</dbReference>
<evidence type="ECO:0000313" key="1">
    <source>
        <dbReference type="EMBL" id="GGU85286.1"/>
    </source>
</evidence>
<evidence type="ECO:0008006" key="3">
    <source>
        <dbReference type="Google" id="ProtNLM"/>
    </source>
</evidence>
<dbReference type="InterPro" id="IPR025335">
    <property type="entry name" value="DUF4241"/>
</dbReference>
<proteinExistence type="predicted"/>
<comment type="caution">
    <text evidence="1">The sequence shown here is derived from an EMBL/GenBank/DDBJ whole genome shotgun (WGS) entry which is preliminary data.</text>
</comment>
<evidence type="ECO:0000313" key="2">
    <source>
        <dbReference type="Proteomes" id="UP000649573"/>
    </source>
</evidence>
<organism evidence="1 2">
    <name type="scientific">Lentzea flava</name>
    <dbReference type="NCBI Taxonomy" id="103732"/>
    <lineage>
        <taxon>Bacteria</taxon>
        <taxon>Bacillati</taxon>
        <taxon>Actinomycetota</taxon>
        <taxon>Actinomycetes</taxon>
        <taxon>Pseudonocardiales</taxon>
        <taxon>Pseudonocardiaceae</taxon>
        <taxon>Lentzea</taxon>
    </lineage>
</organism>
<dbReference type="EMBL" id="BMRE01000094">
    <property type="protein sequence ID" value="GGU85286.1"/>
    <property type="molecule type" value="Genomic_DNA"/>
</dbReference>